<dbReference type="SUPFAM" id="SSF89550">
    <property type="entry name" value="PHP domain-like"/>
    <property type="match status" value="1"/>
</dbReference>
<dbReference type="InterPro" id="IPR027417">
    <property type="entry name" value="P-loop_NTPase"/>
</dbReference>
<dbReference type="SUPFAM" id="SSF52540">
    <property type="entry name" value="P-loop containing nucleoside triphosphate hydrolases"/>
    <property type="match status" value="1"/>
</dbReference>
<dbReference type="InterPro" id="IPR054787">
    <property type="entry name" value="TrlF_ATPase"/>
</dbReference>
<feature type="coiled-coil region" evidence="1">
    <location>
        <begin position="429"/>
        <end position="456"/>
    </location>
</feature>
<dbReference type="OrthoDB" id="9791620at2"/>
<name>A0A1H3N5V7_9BACT</name>
<evidence type="ECO:0000313" key="3">
    <source>
        <dbReference type="Proteomes" id="UP000199249"/>
    </source>
</evidence>
<dbReference type="NCBIfam" id="NF045780">
    <property type="entry name" value="TrlF_fam_ATP"/>
    <property type="match status" value="1"/>
</dbReference>
<evidence type="ECO:0008006" key="4">
    <source>
        <dbReference type="Google" id="ProtNLM"/>
    </source>
</evidence>
<reference evidence="3" key="1">
    <citation type="submission" date="2016-10" db="EMBL/GenBank/DDBJ databases">
        <authorList>
            <person name="Varghese N."/>
            <person name="Submissions S."/>
        </authorList>
    </citation>
    <scope>NUCLEOTIDE SEQUENCE [LARGE SCALE GENOMIC DNA]</scope>
    <source>
        <strain evidence="3">CGMCC 1.8975</strain>
    </source>
</reference>
<dbReference type="Proteomes" id="UP000199249">
    <property type="component" value="Unassembled WGS sequence"/>
</dbReference>
<dbReference type="RefSeq" id="WP_092743167.1">
    <property type="nucleotide sequence ID" value="NZ_FNOV01000015.1"/>
</dbReference>
<dbReference type="EMBL" id="FNOV01000015">
    <property type="protein sequence ID" value="SDY83599.1"/>
    <property type="molecule type" value="Genomic_DNA"/>
</dbReference>
<organism evidence="2 3">
    <name type="scientific">Hymenobacter psychrophilus</name>
    <dbReference type="NCBI Taxonomy" id="651662"/>
    <lineage>
        <taxon>Bacteria</taxon>
        <taxon>Pseudomonadati</taxon>
        <taxon>Bacteroidota</taxon>
        <taxon>Cytophagia</taxon>
        <taxon>Cytophagales</taxon>
        <taxon>Hymenobacteraceae</taxon>
        <taxon>Hymenobacter</taxon>
    </lineage>
</organism>
<dbReference type="STRING" id="651662.SAMN04488069_11529"/>
<protein>
    <recommendedName>
        <fullName evidence="4">AAA domain-containing protein</fullName>
    </recommendedName>
</protein>
<keyword evidence="1" id="KW-0175">Coiled coil</keyword>
<evidence type="ECO:0000256" key="1">
    <source>
        <dbReference type="SAM" id="Coils"/>
    </source>
</evidence>
<sequence length="906" mass="99062">MKFSFGLPETHPIRQALAQPNGSQFYRCALQVNPFAYTQENGKAGHGFATEEEYNVAFVAALKEANVQIIAITDHWRARTGAGLRDAAEAAGITVFPGFEAATSLGHHVLCLFNPGTEITRLDLLAGELRGITGPVPCGDNGDGVKTMDELVHKVQGAEWGGICIAAHVTLANGVLWDGGERSSKPWKCENLYASAIPGAITDLLPGKLDIAQNGQTEYHRKRLMALVNAGDVNGPAQVSKVGATSSIKLADLTVEGLRQAFLDPTPRIRLDSETAPDGHMEILGAAWEGGLLDGLRLSFNTNLNVLIGGRGTGKSSILETLRYAFDAPIAGSEARRNHDSLVKAMLRNGGKISVAVQRHTPAVVAYLIERTYAGPAIVRDENGDVLDVKPLDVLRQLPEIYGQHEIAELARDPTHLTTLLRRFLPPRAAAAASQKEALQKELGETRQRLLTLDKEIATSDERLARLPALHLRRAEYEKADLPAKLDAHTRWQREGTLFQIARDRLKPVQEALEALRTASALDHDGLTPSALQDLPNAELLGGLDESLRQVEAVTLRTATELDAALTSSRAQLELVQQTWKPLRTAADEELQVQLRALQAENVDSSDYLQLAKDIYQLQLIEKQRTGLLAERDTVRQRRRNLFTDYQGILGDEQRDLVRTASQVTTKLGNRVRVRVKHLTPRDGLVKLVREAMAANNQGGQKYTVVLDALQNKADISLLGLAEACRRNETANLRQEYGLSAGQAEQLAGIGAEACMKLEELDLPSSTDLELNVAEVGAGEAVWRPLAELSVGQRATAVLRLLLLDSSVPLMIDQPEDDLDNRFIADDIVPIIKDQKQKRQFLFATHNANVPVLGDADLIVGLAYEHDHIRVGTSGALETPAVHQLVEKVLEGGKEAFARRRAKYNF</sequence>
<keyword evidence="3" id="KW-1185">Reference proteome</keyword>
<dbReference type="InterPro" id="IPR016195">
    <property type="entry name" value="Pol/histidinol_Pase-like"/>
</dbReference>
<dbReference type="Gene3D" id="3.20.20.140">
    <property type="entry name" value="Metal-dependent hydrolases"/>
    <property type="match status" value="1"/>
</dbReference>
<evidence type="ECO:0000313" key="2">
    <source>
        <dbReference type="EMBL" id="SDY83599.1"/>
    </source>
</evidence>
<proteinExistence type="predicted"/>
<dbReference type="Gene3D" id="3.40.50.300">
    <property type="entry name" value="P-loop containing nucleotide triphosphate hydrolases"/>
    <property type="match status" value="2"/>
</dbReference>
<gene>
    <name evidence="2" type="ORF">SAMN04488069_11529</name>
</gene>
<dbReference type="AlphaFoldDB" id="A0A1H3N5V7"/>
<accession>A0A1H3N5V7</accession>